<proteinExistence type="predicted"/>
<evidence type="ECO:0000313" key="2">
    <source>
        <dbReference type="EMBL" id="AQW30504.1"/>
    </source>
</evidence>
<gene>
    <name evidence="2" type="ORF">B0B51_11385</name>
</gene>
<evidence type="ECO:0000256" key="1">
    <source>
        <dbReference type="SAM" id="MobiDB-lite"/>
    </source>
</evidence>
<sequence>MSQLNNIRTVSVPSIGKLPLADKPGTFTPSGTKREHKPGRLAQDGGHTESSVPAKLELNLNLTPGLDVDAINDIKDEDVTVRLADGTVYLMSQAFTSDPVPVGDGDGKVTIIANTSERIS</sequence>
<name>A0A1U9VIH7_9RALS</name>
<organism evidence="2 3">
    <name type="scientific">blood disease bacterium A2-HR MARDI</name>
    <dbReference type="NCBI Taxonomy" id="1944648"/>
    <lineage>
        <taxon>Bacteria</taxon>
        <taxon>Pseudomonadati</taxon>
        <taxon>Pseudomonadota</taxon>
        <taxon>Betaproteobacteria</taxon>
        <taxon>Burkholderiales</taxon>
        <taxon>Burkholderiaceae</taxon>
        <taxon>Ralstonia</taxon>
        <taxon>Ralstonia solanacearum species complex</taxon>
    </lineage>
</organism>
<feature type="region of interest" description="Disordered" evidence="1">
    <location>
        <begin position="15"/>
        <end position="51"/>
    </location>
</feature>
<dbReference type="RefSeq" id="WP_078222633.1">
    <property type="nucleotide sequence ID" value="NZ_CP019911.1"/>
</dbReference>
<evidence type="ECO:0000313" key="3">
    <source>
        <dbReference type="Proteomes" id="UP000189628"/>
    </source>
</evidence>
<dbReference type="InterPro" id="IPR019596">
    <property type="entry name" value="Phage_Mu_GpM_tail_tub"/>
</dbReference>
<protein>
    <submittedName>
        <fullName evidence="2">Phage tail protein</fullName>
    </submittedName>
</protein>
<dbReference type="EMBL" id="CP019911">
    <property type="protein sequence ID" value="AQW30504.1"/>
    <property type="molecule type" value="Genomic_DNA"/>
</dbReference>
<dbReference type="Pfam" id="PF10618">
    <property type="entry name" value="Tail_tube"/>
    <property type="match status" value="1"/>
</dbReference>
<dbReference type="Proteomes" id="UP000189628">
    <property type="component" value="Chromosome"/>
</dbReference>
<accession>A0A1U9VIH7</accession>
<reference evidence="2 3" key="1">
    <citation type="submission" date="2017-02" db="EMBL/GenBank/DDBJ databases">
        <title>Blood Disease Bacterium A2-HR MARDI.</title>
        <authorList>
            <person name="Badrun R."/>
            <person name="Abu Bakar N."/>
            <person name="Laboh R."/>
        </authorList>
    </citation>
    <scope>NUCLEOTIDE SEQUENCE [LARGE SCALE GENOMIC DNA]</scope>
    <source>
        <strain evidence="2 3">A2-HR MARDI</strain>
    </source>
</reference>
<dbReference type="AlphaFoldDB" id="A0A1U9VIH7"/>